<accession>A0ABQ7H6V5</accession>
<organism evidence="1 2">
    <name type="scientific">Dunaliella salina</name>
    <name type="common">Green alga</name>
    <name type="synonym">Protococcus salinus</name>
    <dbReference type="NCBI Taxonomy" id="3046"/>
    <lineage>
        <taxon>Eukaryota</taxon>
        <taxon>Viridiplantae</taxon>
        <taxon>Chlorophyta</taxon>
        <taxon>core chlorophytes</taxon>
        <taxon>Chlorophyceae</taxon>
        <taxon>CS clade</taxon>
        <taxon>Chlamydomonadales</taxon>
        <taxon>Dunaliellaceae</taxon>
        <taxon>Dunaliella</taxon>
    </lineage>
</organism>
<proteinExistence type="predicted"/>
<protein>
    <submittedName>
        <fullName evidence="1">Uncharacterized protein</fullName>
    </submittedName>
</protein>
<reference evidence="1" key="2">
    <citation type="submission" date="2020-06" db="EMBL/GenBank/DDBJ databases">
        <authorList>
            <consortium name="DOE Joint Genome Institute"/>
            <person name="Calhoun S."/>
            <person name="Polle J.E."/>
            <person name="Mckie-Krisberg Z."/>
            <person name="Prochnik S."/>
            <person name="Neofotis P."/>
            <person name="Yim W.C."/>
            <person name="Hathwaik L.T."/>
            <person name="Jenkins J."/>
            <person name="Molina H."/>
            <person name="Bunkenborg J."/>
            <person name="Grigoriev I.V."/>
            <person name="Barry K."/>
            <person name="Schmutz J."/>
            <person name="Jin E."/>
            <person name="Cushman J.C."/>
            <person name="Magnuson J.K."/>
        </authorList>
    </citation>
    <scope>NUCLEOTIDE SEQUENCE</scope>
    <source>
        <strain evidence="1">CCAP 19/18</strain>
    </source>
</reference>
<gene>
    <name evidence="1" type="ORF">DUNSADRAFT_6441</name>
</gene>
<name>A0ABQ7H6V5_DUNSA</name>
<comment type="caution">
    <text evidence="1">The sequence shown here is derived from an EMBL/GenBank/DDBJ whole genome shotgun (WGS) entry which is preliminary data.</text>
</comment>
<sequence length="75" mass="8488">MCPLRSYFAQEPLYRGHLCGGLFARALPKDYPDFSFLLSVFSFVQGPLYRGRYAATLCKNQVGVCKGLASIWPMY</sequence>
<reference evidence="1" key="1">
    <citation type="submission" date="2017-08" db="EMBL/GenBank/DDBJ databases">
        <authorList>
            <person name="Polle J.E."/>
            <person name="Barry K."/>
            <person name="Cushman J."/>
            <person name="Schmutz J."/>
            <person name="Tran D."/>
            <person name="Hathwaick L.T."/>
            <person name="Yim W.C."/>
            <person name="Jenkins J."/>
            <person name="Mckie-Krisberg Z.M."/>
            <person name="Prochnik S."/>
            <person name="Lindquist E."/>
            <person name="Dockter R.B."/>
            <person name="Adam C."/>
            <person name="Molina H."/>
            <person name="Bunkerborg J."/>
            <person name="Jin E."/>
            <person name="Buchheim M."/>
            <person name="Magnuson J."/>
        </authorList>
    </citation>
    <scope>NUCLEOTIDE SEQUENCE</scope>
    <source>
        <strain evidence="1">CCAP 19/18</strain>
    </source>
</reference>
<dbReference type="EMBL" id="MU069459">
    <property type="protein sequence ID" value="KAF5842590.1"/>
    <property type="molecule type" value="Genomic_DNA"/>
</dbReference>
<keyword evidence="2" id="KW-1185">Reference proteome</keyword>
<dbReference type="EMBL" id="MU069459">
    <property type="protein sequence ID" value="KAF5842591.1"/>
    <property type="molecule type" value="Genomic_DNA"/>
</dbReference>
<dbReference type="Proteomes" id="UP000815325">
    <property type="component" value="Unassembled WGS sequence"/>
</dbReference>
<evidence type="ECO:0000313" key="2">
    <source>
        <dbReference type="Proteomes" id="UP000815325"/>
    </source>
</evidence>
<evidence type="ECO:0000313" key="1">
    <source>
        <dbReference type="EMBL" id="KAF5842590.1"/>
    </source>
</evidence>